<evidence type="ECO:0000313" key="2">
    <source>
        <dbReference type="Proteomes" id="UP001239111"/>
    </source>
</evidence>
<proteinExistence type="predicted"/>
<accession>A0ACC2N455</accession>
<dbReference type="Proteomes" id="UP001239111">
    <property type="component" value="Chromosome 4"/>
</dbReference>
<organism evidence="1 2">
    <name type="scientific">Eretmocerus hayati</name>
    <dbReference type="NCBI Taxonomy" id="131215"/>
    <lineage>
        <taxon>Eukaryota</taxon>
        <taxon>Metazoa</taxon>
        <taxon>Ecdysozoa</taxon>
        <taxon>Arthropoda</taxon>
        <taxon>Hexapoda</taxon>
        <taxon>Insecta</taxon>
        <taxon>Pterygota</taxon>
        <taxon>Neoptera</taxon>
        <taxon>Endopterygota</taxon>
        <taxon>Hymenoptera</taxon>
        <taxon>Apocrita</taxon>
        <taxon>Proctotrupomorpha</taxon>
        <taxon>Chalcidoidea</taxon>
        <taxon>Aphelinidae</taxon>
        <taxon>Aphelininae</taxon>
        <taxon>Eretmocerus</taxon>
    </lineage>
</organism>
<evidence type="ECO:0000313" key="1">
    <source>
        <dbReference type="EMBL" id="KAJ8665979.1"/>
    </source>
</evidence>
<keyword evidence="2" id="KW-1185">Reference proteome</keyword>
<comment type="caution">
    <text evidence="1">The sequence shown here is derived from an EMBL/GenBank/DDBJ whole genome shotgun (WGS) entry which is preliminary data.</text>
</comment>
<name>A0ACC2N455_9HYME</name>
<sequence length="132" mass="14988">MVTYMNKKTKKGIRYSNKFAYVKDNRKPVGVLSDWYALNEDGLLVSVNSSIQGFLAIEQYDCTLKRSLYVAGKLIVHADVFSKIRAKCATKQKHDHELNVCTQAQEQDEAISDTNTGKKKTKRAKSLTKKKK</sequence>
<protein>
    <submittedName>
        <fullName evidence="1">Uncharacterized protein</fullName>
    </submittedName>
</protein>
<dbReference type="EMBL" id="CM056744">
    <property type="protein sequence ID" value="KAJ8665979.1"/>
    <property type="molecule type" value="Genomic_DNA"/>
</dbReference>
<gene>
    <name evidence="1" type="ORF">QAD02_007641</name>
</gene>
<reference evidence="1" key="1">
    <citation type="submission" date="2023-04" db="EMBL/GenBank/DDBJ databases">
        <title>A chromosome-level genome assembly of the parasitoid wasp Eretmocerus hayati.</title>
        <authorList>
            <person name="Zhong Y."/>
            <person name="Liu S."/>
            <person name="Liu Y."/>
        </authorList>
    </citation>
    <scope>NUCLEOTIDE SEQUENCE</scope>
    <source>
        <strain evidence="1">ZJU_SS_LIU_2023</strain>
    </source>
</reference>